<sequence length="2390" mass="243291">MKNLYLSSKNKLQFLAAFALVFLGLATAEAQVRVGFTQRTSSYTPTKKIYNIKGNFTMLGNTCLSPQNYGNNTNNNGQNMLYVDTDGDPFTLNSSAATMVLPMENGGAPECSNIVYAGLYWTGKSSSNTTFTVSKSMPTGSAPINSNFTINHNQNISTTNYSMSVTRGGSSGARYPIYTFSGNGNTYAFHFYNSGNPRVELSVNGSSNFIAVPVTVTGGGTWTATLTTPYVITDGAATITINTLIRNSGTNQGTTDTQNNSDAGVNVSGSVPVYNTVTKNYDKRVISLKGPNAASYTQFTAATNDIYYPSGTDDDIYSAYTEVTDYVRTHGIGQYWAADMALLEGNVGGTGYAGGWGMIVVYENSKMKYRDVTIFDGYAYVNSGNSSGFDLPVAGFNTVQYGNVGVKLGVMASEGDVNFTGDYFRIRQLNSGNYSDLSHSGNSATNFFNSSINTPGARNPQLQNNTAIDISMFDVPNPNNTVIGNSQTSTNFRYGTDGDTYSIFAIAMAVDAYIPDTDGEISAVTINGQPAGAGPYNALPGQELEYKIKVRNRGTEAINNYRITVPVPYNATFVAGSAARQVFFTPAPTPNTLTYNPAVGANGSIIWDLGTLPVPAGGPDTLLGEMTFKIKVTTDCTLLKNTNCNNAVAVNGMISGTGAITGIALVNKDLIQGYTSSGSCQGIEIAAPIIVNVNAQDFVNLNCQAVPPITAFYICNSGTSIPITEVSGGFPPGSTYWSSYPVVSGQTVQYTINNPFPATLGTSTYYAIPPGVLNGCYFQFTITVSTITSTPATAANVYYCQGAAASPLTATASASGLNLYYFDSLNGVAQTSITPSTATIGQTTYYVAEGQSLTCIGPKTPIVVTVYAIPTTPVLGTVTQPTCSVATGSVALSGLPAGNWTITQTGTANATYNGTGASFVVPTLAAGSYTFTVGANNCTSPATTSVTINEQPSTPQVPVSGGNQTVCEASPIQTLTATATAGNGETIVWYSAATGGAIVANPILNTVGTVTYYAQANTAAGCISPSRVAVTLTINPAPAAPVSGGNQTVCEASPIQTLTATATSASGTSIVWYDAATGGNIVANPILNTVGTVTYYAQANVTDSDCSSFSRTAVTLTINPAPAAPTVTASNITECEQSPIQTLTATGTAPAGSTIVWYNAATGGSVVANPVLNSVGTVTYYAQANGAGNCSSLTRTAVTLTINAAPAAPVSGGNQTECEASPIQTLTATATAPAGQAVVWYDAATGGNIVANPTLNTVGTVTYYAQANNNTSSCSSLTRTPVILTITNAPVAPVSGGDQTVCQANPIQTLTATATAPGGATIVWYTAATGGSVVANPILNTVGTVTYYAQASGGSCSSLARTAVTLTINPAPVAPTVSASNITECEQSPIQTLTATASAPAGTTVVWYDAATGGNVIANPILNSVGTVTYYAQANTGATSCTSLTRTSVTLTINAAPTAPTVQASNITECAQSPIQTLTATATAPAGATVVWYTAATGGSIVANPILNTVGTVTYYAQANVGASNCASLTRTAVTLTLNATPAAPTVQASNITECEQSPIQTLTATATASAGQTIVWYSAATGGSVVANPILNTVGTVTYYAQANADATACSSLTRTAVTLTINATPAAPTVQASNITECEQSPIQTLTATATAPAGATVVWYTAATGGSVVANPILNSVGTVTYYAQANSGSSDCTSFERTAVTLTINAAPVAPTVSASNITECEQSPIQTLTATATAPAGATVVWYDAATGGNIVASPILNSVGTVTYYAQANTGATACTSLTRTSVTLTINAAPTAPTVSASNITECEQSPIQTLTATATAPAGATVVWYDAATGGNIVANPILNTVGTVTYYAQANTGTTACTSLTRTAVTLTITPAPAAPTVQASNITECEVSPIQTLTATATAPAGTDVVWYDAATGGNIVANPILNTVGTVTYWAQASGESCSSLTRTSVTLTINAAPDAPTVQASNITECEASPIQTLTATATVPAGATLVWYDAAVGGNIVANPILNIVGTVTYYAQANFGNTSCTSLTRTAVTLTITNAPVSPVSGGDQTECEQSPIQTLTATATAAAGQTIVWYDAATGGNVVANPTLNTVGTVTYYAQASGGSCSSLTRTPVTLTINPAAAAPTVQASNITECEQSPIQTLTATANAAAGVTVIWFDAATGGNVVANPILNTVGTVTYYAQGVVDNTSCSSLTRTAVTLTINPAADAPTVQASNITECEQSPIQTLTATATAPAGATVVWYDAATGGNVVANPILNTVGTVTYYAQANVDATACSSLTRTSVTLTITPAAEAPTVQASNITECEQSPIQTLTATATAPAGATVVWYDAVTGGNIVANPILNTVGTVTYYAQANVDATACSSLTRTSVTLTINPAAEAP</sequence>
<feature type="domain" description="Ig-like" evidence="2">
    <location>
        <begin position="1542"/>
        <end position="1624"/>
    </location>
</feature>
<feature type="domain" description="Ig-like" evidence="2">
    <location>
        <begin position="1627"/>
        <end position="1709"/>
    </location>
</feature>
<feature type="domain" description="Ig-like" evidence="2">
    <location>
        <begin position="1965"/>
        <end position="2047"/>
    </location>
</feature>
<feature type="domain" description="Ig-like" evidence="2">
    <location>
        <begin position="1712"/>
        <end position="1794"/>
    </location>
</feature>
<feature type="non-terminal residue" evidence="3">
    <location>
        <position position="2390"/>
    </location>
</feature>
<dbReference type="EMBL" id="FMVF01000003">
    <property type="protein sequence ID" value="SCY05903.1"/>
    <property type="molecule type" value="Genomic_DNA"/>
</dbReference>
<feature type="domain" description="Ig-like" evidence="2">
    <location>
        <begin position="1206"/>
        <end position="1286"/>
    </location>
</feature>
<organism evidence="3 4">
    <name type="scientific">Flavobacterium caeni</name>
    <dbReference type="NCBI Taxonomy" id="490189"/>
    <lineage>
        <taxon>Bacteria</taxon>
        <taxon>Pseudomonadati</taxon>
        <taxon>Bacteroidota</taxon>
        <taxon>Flavobacteriia</taxon>
        <taxon>Flavobacteriales</taxon>
        <taxon>Flavobacteriaceae</taxon>
        <taxon>Flavobacterium</taxon>
    </lineage>
</organism>
<reference evidence="3 4" key="1">
    <citation type="submission" date="2016-10" db="EMBL/GenBank/DDBJ databases">
        <authorList>
            <person name="de Groot N.N."/>
        </authorList>
    </citation>
    <scope>NUCLEOTIDE SEQUENCE [LARGE SCALE GENOMIC DNA]</scope>
    <source>
        <strain evidence="3 4">CGMCC 1.7031</strain>
    </source>
</reference>
<evidence type="ECO:0000259" key="2">
    <source>
        <dbReference type="Pfam" id="PF19081"/>
    </source>
</evidence>
<feature type="domain" description="Ig-like" evidence="2">
    <location>
        <begin position="1122"/>
        <end position="1203"/>
    </location>
</feature>
<accession>A0A1G5CTU2</accession>
<feature type="chain" id="PRO_5011488781" description="Ig-like domain-containing protein" evidence="1">
    <location>
        <begin position="31"/>
        <end position="2390"/>
    </location>
</feature>
<feature type="domain" description="Ig-like" evidence="2">
    <location>
        <begin position="1882"/>
        <end position="1962"/>
    </location>
</feature>
<keyword evidence="1" id="KW-0732">Signal</keyword>
<evidence type="ECO:0000313" key="4">
    <source>
        <dbReference type="Proteomes" id="UP000199354"/>
    </source>
</evidence>
<feature type="domain" description="Ig-like" evidence="2">
    <location>
        <begin position="2219"/>
        <end position="2300"/>
    </location>
</feature>
<feature type="domain" description="Ig-like" evidence="2">
    <location>
        <begin position="1797"/>
        <end position="1880"/>
    </location>
</feature>
<feature type="domain" description="Ig-like" evidence="2">
    <location>
        <begin position="2304"/>
        <end position="2385"/>
    </location>
</feature>
<feature type="domain" description="Ig-like" evidence="2">
    <location>
        <begin position="2133"/>
        <end position="2215"/>
    </location>
</feature>
<feature type="domain" description="Ig-like" evidence="2">
    <location>
        <begin position="1290"/>
        <end position="1370"/>
    </location>
</feature>
<feature type="domain" description="Ig-like" evidence="2">
    <location>
        <begin position="1372"/>
        <end position="1454"/>
    </location>
</feature>
<dbReference type="STRING" id="490189.SAMN02927903_00642"/>
<dbReference type="InterPro" id="IPR044023">
    <property type="entry name" value="Ig_7"/>
</dbReference>
<evidence type="ECO:0000256" key="1">
    <source>
        <dbReference type="SAM" id="SignalP"/>
    </source>
</evidence>
<protein>
    <recommendedName>
        <fullName evidence="2">Ig-like domain-containing protein</fullName>
    </recommendedName>
</protein>
<name>A0A1G5CTU2_9FLAO</name>
<dbReference type="Proteomes" id="UP000199354">
    <property type="component" value="Unassembled WGS sequence"/>
</dbReference>
<dbReference type="Pfam" id="PF19081">
    <property type="entry name" value="Ig_7"/>
    <property type="match status" value="17"/>
</dbReference>
<evidence type="ECO:0000313" key="3">
    <source>
        <dbReference type="EMBL" id="SCY05903.1"/>
    </source>
</evidence>
<feature type="domain" description="Ig-like" evidence="2">
    <location>
        <begin position="1038"/>
        <end position="1120"/>
    </location>
</feature>
<dbReference type="InterPro" id="IPR047589">
    <property type="entry name" value="DUF11_rpt"/>
</dbReference>
<feature type="signal peptide" evidence="1">
    <location>
        <begin position="1"/>
        <end position="30"/>
    </location>
</feature>
<proteinExistence type="predicted"/>
<dbReference type="NCBIfam" id="TIGR01451">
    <property type="entry name" value="B_ant_repeat"/>
    <property type="match status" value="1"/>
</dbReference>
<feature type="domain" description="Ig-like" evidence="2">
    <location>
        <begin position="2050"/>
        <end position="2130"/>
    </location>
</feature>
<feature type="domain" description="Ig-like" evidence="2">
    <location>
        <begin position="1457"/>
        <end position="1539"/>
    </location>
</feature>
<keyword evidence="4" id="KW-1185">Reference proteome</keyword>
<gene>
    <name evidence="3" type="ORF">SAMN02927903_00642</name>
</gene>
<feature type="domain" description="Ig-like" evidence="2">
    <location>
        <begin position="955"/>
        <end position="1036"/>
    </location>
</feature>
<dbReference type="RefSeq" id="WP_170826778.1">
    <property type="nucleotide sequence ID" value="NZ_FMVF01000003.1"/>
</dbReference>